<sequence length="86" mass="9352">MNILHDNEEDYGKVVNADEGNQAHLSHEIVASDASYKALETWGKHQASTGAEVNHGKMKDFLAGAAGEFAVNIAESKGRDILDKRE</sequence>
<dbReference type="AlphaFoldDB" id="A0A1F8ABB7"/>
<dbReference type="Pfam" id="PF12585">
    <property type="entry name" value="DUF3759"/>
    <property type="match status" value="1"/>
</dbReference>
<dbReference type="OrthoDB" id="9895617at2759"/>
<dbReference type="Proteomes" id="UP000179179">
    <property type="component" value="Unassembled WGS sequence"/>
</dbReference>
<keyword evidence="2" id="KW-1185">Reference proteome</keyword>
<evidence type="ECO:0000313" key="2">
    <source>
        <dbReference type="Proteomes" id="UP000179179"/>
    </source>
</evidence>
<dbReference type="PANTHER" id="PTHR37450:SF1">
    <property type="entry name" value="CIPC PROTEIN"/>
    <property type="match status" value="1"/>
</dbReference>
<dbReference type="InterPro" id="IPR022234">
    <property type="entry name" value="DUF3759"/>
</dbReference>
<reference evidence="1 2" key="1">
    <citation type="journal article" date="2016" name="Genome Biol. Evol.">
        <title>Draft genome sequence of an aflatoxigenic Aspergillus species, A. bombycis.</title>
        <authorList>
            <person name="Moore G.G."/>
            <person name="Mack B.M."/>
            <person name="Beltz S.B."/>
            <person name="Gilbert M.K."/>
        </authorList>
    </citation>
    <scope>NUCLEOTIDE SEQUENCE [LARGE SCALE GENOMIC DNA]</scope>
    <source>
        <strain evidence="2">NRRL 26010</strain>
    </source>
</reference>
<comment type="caution">
    <text evidence="1">The sequence shown here is derived from an EMBL/GenBank/DDBJ whole genome shotgun (WGS) entry which is preliminary data.</text>
</comment>
<accession>A0A1F8ABB7</accession>
<dbReference type="RefSeq" id="XP_022392704.1">
    <property type="nucleotide sequence ID" value="XM_022530228.1"/>
</dbReference>
<dbReference type="STRING" id="109264.A0A1F8ABB7"/>
<organism evidence="1 2">
    <name type="scientific">Aspergillus bombycis</name>
    <dbReference type="NCBI Taxonomy" id="109264"/>
    <lineage>
        <taxon>Eukaryota</taxon>
        <taxon>Fungi</taxon>
        <taxon>Dikarya</taxon>
        <taxon>Ascomycota</taxon>
        <taxon>Pezizomycotina</taxon>
        <taxon>Eurotiomycetes</taxon>
        <taxon>Eurotiomycetidae</taxon>
        <taxon>Eurotiales</taxon>
        <taxon>Aspergillaceae</taxon>
        <taxon>Aspergillus</taxon>
    </lineage>
</organism>
<gene>
    <name evidence="1" type="ORF">ABOM_003098</name>
</gene>
<protein>
    <submittedName>
        <fullName evidence="1">Uncharacterized protein</fullName>
    </submittedName>
</protein>
<dbReference type="EMBL" id="LYCR01000012">
    <property type="protein sequence ID" value="OGM48987.1"/>
    <property type="molecule type" value="Genomic_DNA"/>
</dbReference>
<proteinExistence type="predicted"/>
<dbReference type="GeneID" id="34446488"/>
<evidence type="ECO:0000313" key="1">
    <source>
        <dbReference type="EMBL" id="OGM48987.1"/>
    </source>
</evidence>
<dbReference type="PANTHER" id="PTHR37450">
    <property type="entry name" value="CIPC PROTEIN"/>
    <property type="match status" value="1"/>
</dbReference>
<name>A0A1F8ABB7_9EURO</name>